<dbReference type="PANTHER" id="PTHR43695">
    <property type="entry name" value="PUTATIVE (AFU_ORTHOLOGUE AFUA_2G17250)-RELATED"/>
    <property type="match status" value="1"/>
</dbReference>
<dbReference type="Pfam" id="PF13472">
    <property type="entry name" value="Lipase_GDSL_2"/>
    <property type="match status" value="1"/>
</dbReference>
<feature type="signal peptide" evidence="3">
    <location>
        <begin position="1"/>
        <end position="26"/>
    </location>
</feature>
<dbReference type="InterPro" id="IPR013830">
    <property type="entry name" value="SGNH_hydro"/>
</dbReference>
<evidence type="ECO:0000313" key="6">
    <source>
        <dbReference type="Proteomes" id="UP000627369"/>
    </source>
</evidence>
<dbReference type="InterPro" id="IPR006311">
    <property type="entry name" value="TAT_signal"/>
</dbReference>
<evidence type="ECO:0000256" key="3">
    <source>
        <dbReference type="SAM" id="SignalP"/>
    </source>
</evidence>
<dbReference type="PANTHER" id="PTHR43695:SF1">
    <property type="entry name" value="RHAMNOGALACTURONAN ACETYLESTERASE"/>
    <property type="match status" value="1"/>
</dbReference>
<dbReference type="EMBL" id="BNAS01000003">
    <property type="protein sequence ID" value="GHH73186.1"/>
    <property type="molecule type" value="Genomic_DNA"/>
</dbReference>
<dbReference type="SUPFAM" id="SSF52266">
    <property type="entry name" value="SGNH hydrolase"/>
    <property type="match status" value="1"/>
</dbReference>
<dbReference type="Proteomes" id="UP000627369">
    <property type="component" value="Unassembled WGS sequence"/>
</dbReference>
<reference evidence="5" key="1">
    <citation type="journal article" date="2014" name="Int. J. Syst. Evol. Microbiol.">
        <title>Complete genome sequence of Corynebacterium casei LMG S-19264T (=DSM 44701T), isolated from a smear-ripened cheese.</title>
        <authorList>
            <consortium name="US DOE Joint Genome Institute (JGI-PGF)"/>
            <person name="Walter F."/>
            <person name="Albersmeier A."/>
            <person name="Kalinowski J."/>
            <person name="Ruckert C."/>
        </authorList>
    </citation>
    <scope>NUCLEOTIDE SEQUENCE</scope>
    <source>
        <strain evidence="5">CGMCC 4.7398</strain>
    </source>
</reference>
<dbReference type="RefSeq" id="WP_189669500.1">
    <property type="nucleotide sequence ID" value="NZ_BNAS01000003.1"/>
</dbReference>
<sequence>MNRKSDPSRRTFLLTGLAAASLGATAGPAAAAQAPRTAAGKTSPVGTIYIAGDSTAAPKDLANAPETGWGMALPFYLSRRIAVANHARNGRSSKSFVDEGRLDAIARTITAGDVLVTQFSHNDEKIADPARGTDPWTTYQEYLTMYVDVARSAGALPVFATSAERRRFDASGNAVETHGEYPHAMRALAERLEVPVIDVQVQTLALWQELGPEETKNYFLWTDTKQDNTHFKPHGASAVAVMVARGLARTSLLGPRDLRRLDEVPADDWFTWLPAPPE</sequence>
<keyword evidence="6" id="KW-1185">Reference proteome</keyword>
<dbReference type="Gene3D" id="3.40.50.1110">
    <property type="entry name" value="SGNH hydrolase"/>
    <property type="match status" value="1"/>
</dbReference>
<keyword evidence="3" id="KW-0732">Signal</keyword>
<feature type="chain" id="PRO_5039259494" description="SGNH hydrolase-type esterase domain-containing protein" evidence="3">
    <location>
        <begin position="27"/>
        <end position="278"/>
    </location>
</feature>
<evidence type="ECO:0000256" key="1">
    <source>
        <dbReference type="ARBA" id="ARBA00008668"/>
    </source>
</evidence>
<dbReference type="PROSITE" id="PS51318">
    <property type="entry name" value="TAT"/>
    <property type="match status" value="1"/>
</dbReference>
<comment type="caution">
    <text evidence="5">The sequence shown here is derived from an EMBL/GenBank/DDBJ whole genome shotgun (WGS) entry which is preliminary data.</text>
</comment>
<evidence type="ECO:0000256" key="2">
    <source>
        <dbReference type="ARBA" id="ARBA00022801"/>
    </source>
</evidence>
<organism evidence="5 6">
    <name type="scientific">Promicromonospora soli</name>
    <dbReference type="NCBI Taxonomy" id="2035533"/>
    <lineage>
        <taxon>Bacteria</taxon>
        <taxon>Bacillati</taxon>
        <taxon>Actinomycetota</taxon>
        <taxon>Actinomycetes</taxon>
        <taxon>Micrococcales</taxon>
        <taxon>Promicromonosporaceae</taxon>
        <taxon>Promicromonospora</taxon>
    </lineage>
</organism>
<name>A0A919FWQ4_9MICO</name>
<dbReference type="InterPro" id="IPR037459">
    <property type="entry name" value="RhgT-like"/>
</dbReference>
<reference evidence="5" key="2">
    <citation type="submission" date="2020-09" db="EMBL/GenBank/DDBJ databases">
        <authorList>
            <person name="Sun Q."/>
            <person name="Zhou Y."/>
        </authorList>
    </citation>
    <scope>NUCLEOTIDE SEQUENCE</scope>
    <source>
        <strain evidence="5">CGMCC 4.7398</strain>
    </source>
</reference>
<feature type="domain" description="SGNH hydrolase-type esterase" evidence="4">
    <location>
        <begin position="52"/>
        <end position="235"/>
    </location>
</feature>
<dbReference type="CDD" id="cd01821">
    <property type="entry name" value="Rhamnogalacturan_acetylesterase_like"/>
    <property type="match status" value="1"/>
</dbReference>
<proteinExistence type="inferred from homology"/>
<keyword evidence="2" id="KW-0378">Hydrolase</keyword>
<evidence type="ECO:0000259" key="4">
    <source>
        <dbReference type="Pfam" id="PF13472"/>
    </source>
</evidence>
<dbReference type="GO" id="GO:0016787">
    <property type="term" value="F:hydrolase activity"/>
    <property type="evidence" value="ECO:0007669"/>
    <property type="project" value="UniProtKB-KW"/>
</dbReference>
<dbReference type="InterPro" id="IPR036514">
    <property type="entry name" value="SGNH_hydro_sf"/>
</dbReference>
<accession>A0A919FWQ4</accession>
<gene>
    <name evidence="5" type="ORF">GCM10017772_23960</name>
</gene>
<protein>
    <recommendedName>
        <fullName evidence="4">SGNH hydrolase-type esterase domain-containing protein</fullName>
    </recommendedName>
</protein>
<evidence type="ECO:0000313" key="5">
    <source>
        <dbReference type="EMBL" id="GHH73186.1"/>
    </source>
</evidence>
<comment type="similarity">
    <text evidence="1">Belongs to the 'GDSL' lipolytic enzyme family.</text>
</comment>
<dbReference type="AlphaFoldDB" id="A0A919FWQ4"/>